<dbReference type="RefSeq" id="WP_163345162.1">
    <property type="nucleotide sequence ID" value="NZ_CP048409.1"/>
</dbReference>
<dbReference type="EMBL" id="CP048409">
    <property type="protein sequence ID" value="QIA07235.1"/>
    <property type="molecule type" value="Genomic_DNA"/>
</dbReference>
<evidence type="ECO:0000313" key="6">
    <source>
        <dbReference type="Proteomes" id="UP000474630"/>
    </source>
</evidence>
<dbReference type="PIRSF" id="PIRSF004749">
    <property type="entry name" value="Pep_def"/>
    <property type="match status" value="1"/>
</dbReference>
<dbReference type="InterPro" id="IPR023635">
    <property type="entry name" value="Peptide_deformylase"/>
</dbReference>
<comment type="catalytic activity">
    <reaction evidence="4">
        <text>N-terminal N-formyl-L-methionyl-[peptide] + H2O = N-terminal L-methionyl-[peptide] + formate</text>
        <dbReference type="Rhea" id="RHEA:24420"/>
        <dbReference type="Rhea" id="RHEA-COMP:10639"/>
        <dbReference type="Rhea" id="RHEA-COMP:10640"/>
        <dbReference type="ChEBI" id="CHEBI:15377"/>
        <dbReference type="ChEBI" id="CHEBI:15740"/>
        <dbReference type="ChEBI" id="CHEBI:49298"/>
        <dbReference type="ChEBI" id="CHEBI:64731"/>
        <dbReference type="EC" id="3.5.1.88"/>
    </reaction>
</comment>
<feature type="binding site" evidence="4">
    <location>
        <position position="144"/>
    </location>
    <ligand>
        <name>Fe cation</name>
        <dbReference type="ChEBI" id="CHEBI:24875"/>
    </ligand>
</feature>
<dbReference type="InterPro" id="IPR036821">
    <property type="entry name" value="Peptide_deformylase_sf"/>
</dbReference>
<dbReference type="PRINTS" id="PR01576">
    <property type="entry name" value="PDEFORMYLASE"/>
</dbReference>
<dbReference type="KEGG" id="drc:G0Q07_05625"/>
<keyword evidence="3 4" id="KW-0378">Hydrolase</keyword>
<dbReference type="NCBIfam" id="NF001159">
    <property type="entry name" value="PRK00150.1-3"/>
    <property type="match status" value="1"/>
</dbReference>
<dbReference type="AlphaFoldDB" id="A0A6C0RBU3"/>
<comment type="cofactor">
    <cofactor evidence="4">
        <name>Fe(2+)</name>
        <dbReference type="ChEBI" id="CHEBI:29033"/>
    </cofactor>
    <text evidence="4">Binds 1 Fe(2+) ion.</text>
</comment>
<evidence type="ECO:0000256" key="3">
    <source>
        <dbReference type="ARBA" id="ARBA00022801"/>
    </source>
</evidence>
<dbReference type="Pfam" id="PF01327">
    <property type="entry name" value="Pep_deformylase"/>
    <property type="match status" value="1"/>
</dbReference>
<comment type="similarity">
    <text evidence="1 4">Belongs to the polypeptide deformylase family.</text>
</comment>
<dbReference type="HAMAP" id="MF_00163">
    <property type="entry name" value="Pep_deformylase"/>
    <property type="match status" value="1"/>
</dbReference>
<evidence type="ECO:0000256" key="1">
    <source>
        <dbReference type="ARBA" id="ARBA00010759"/>
    </source>
</evidence>
<gene>
    <name evidence="4 5" type="primary">def</name>
    <name evidence="5" type="ORF">G0Q07_05625</name>
</gene>
<keyword evidence="6" id="KW-1185">Reference proteome</keyword>
<protein>
    <recommendedName>
        <fullName evidence="4">Peptide deformylase</fullName>
        <shortName evidence="4">PDF</shortName>
        <ecNumber evidence="4">3.5.1.88</ecNumber>
    </recommendedName>
    <alternativeName>
        <fullName evidence="4">Polypeptide deformylase</fullName>
    </alternativeName>
</protein>
<evidence type="ECO:0000313" key="5">
    <source>
        <dbReference type="EMBL" id="QIA07235.1"/>
    </source>
</evidence>
<organism evidence="5 6">
    <name type="scientific">Draconibacterium halophilum</name>
    <dbReference type="NCBI Taxonomy" id="2706887"/>
    <lineage>
        <taxon>Bacteria</taxon>
        <taxon>Pseudomonadati</taxon>
        <taxon>Bacteroidota</taxon>
        <taxon>Bacteroidia</taxon>
        <taxon>Marinilabiliales</taxon>
        <taxon>Prolixibacteraceae</taxon>
        <taxon>Draconibacterium</taxon>
    </lineage>
</organism>
<sequence>MKYPVTVYGDPLLRKKAKTIKKDHPKLDEIIENMWETMYFSDGVGLAAPQVGMSIRMFVIDASSGADEEPELEGFKKVFINPEIIETKGEEWTMNEGCLSLPEIREDVERPDEVTIKYQDENFVEHIETHKGFAGRVIQHEYDHLEGILFVDYLSPLRKRLLKSRLIAISKGKVRPHYRIKVPK</sequence>
<dbReference type="PANTHER" id="PTHR10458:SF22">
    <property type="entry name" value="PEPTIDE DEFORMYLASE"/>
    <property type="match status" value="1"/>
</dbReference>
<name>A0A6C0RBU3_9BACT</name>
<feature type="active site" evidence="4">
    <location>
        <position position="141"/>
    </location>
</feature>
<dbReference type="CDD" id="cd00487">
    <property type="entry name" value="Pep_deformylase"/>
    <property type="match status" value="1"/>
</dbReference>
<dbReference type="EC" id="3.5.1.88" evidence="4"/>
<accession>A0A6C0RBU3</accession>
<reference evidence="5 6" key="1">
    <citation type="submission" date="2020-02" db="EMBL/GenBank/DDBJ databases">
        <title>Genome sequencing for Draconibacterium sp. strain M1.</title>
        <authorList>
            <person name="Park S.-J."/>
        </authorList>
    </citation>
    <scope>NUCLEOTIDE SEQUENCE [LARGE SCALE GENOMIC DNA]</scope>
    <source>
        <strain evidence="5 6">M1</strain>
    </source>
</reference>
<keyword evidence="4" id="KW-0648">Protein biosynthesis</keyword>
<dbReference type="GO" id="GO:0006412">
    <property type="term" value="P:translation"/>
    <property type="evidence" value="ECO:0007669"/>
    <property type="project" value="UniProtKB-UniRule"/>
</dbReference>
<feature type="binding site" evidence="4">
    <location>
        <position position="98"/>
    </location>
    <ligand>
        <name>Fe cation</name>
        <dbReference type="ChEBI" id="CHEBI:24875"/>
    </ligand>
</feature>
<dbReference type="SUPFAM" id="SSF56420">
    <property type="entry name" value="Peptide deformylase"/>
    <property type="match status" value="1"/>
</dbReference>
<comment type="function">
    <text evidence="4">Removes the formyl group from the N-terminal Met of newly synthesized proteins. Requires at least a dipeptide for an efficient rate of reaction. N-terminal L-methionine is a prerequisite for activity but the enzyme has broad specificity at other positions.</text>
</comment>
<dbReference type="GO" id="GO:0042586">
    <property type="term" value="F:peptide deformylase activity"/>
    <property type="evidence" value="ECO:0007669"/>
    <property type="project" value="UniProtKB-UniRule"/>
</dbReference>
<dbReference type="GO" id="GO:0046872">
    <property type="term" value="F:metal ion binding"/>
    <property type="evidence" value="ECO:0007669"/>
    <property type="project" value="UniProtKB-KW"/>
</dbReference>
<feature type="binding site" evidence="4">
    <location>
        <position position="140"/>
    </location>
    <ligand>
        <name>Fe cation</name>
        <dbReference type="ChEBI" id="CHEBI:24875"/>
    </ligand>
</feature>
<dbReference type="Proteomes" id="UP000474630">
    <property type="component" value="Chromosome"/>
</dbReference>
<evidence type="ECO:0000256" key="4">
    <source>
        <dbReference type="HAMAP-Rule" id="MF_00163"/>
    </source>
</evidence>
<evidence type="ECO:0000256" key="2">
    <source>
        <dbReference type="ARBA" id="ARBA00022723"/>
    </source>
</evidence>
<dbReference type="PANTHER" id="PTHR10458">
    <property type="entry name" value="PEPTIDE DEFORMYLASE"/>
    <property type="match status" value="1"/>
</dbReference>
<keyword evidence="4" id="KW-0408">Iron</keyword>
<dbReference type="NCBIfam" id="TIGR00079">
    <property type="entry name" value="pept_deformyl"/>
    <property type="match status" value="1"/>
</dbReference>
<proteinExistence type="inferred from homology"/>
<dbReference type="Gene3D" id="3.90.45.10">
    <property type="entry name" value="Peptide deformylase"/>
    <property type="match status" value="1"/>
</dbReference>
<keyword evidence="2 4" id="KW-0479">Metal-binding</keyword>